<proteinExistence type="predicted"/>
<evidence type="ECO:0000313" key="3">
    <source>
        <dbReference type="EMBL" id="OCT13588.1"/>
    </source>
</evidence>
<dbReference type="InterPro" id="IPR029021">
    <property type="entry name" value="Prot-tyrosine_phosphatase-like"/>
</dbReference>
<feature type="domain" description="SLH" evidence="2">
    <location>
        <begin position="375"/>
        <end position="434"/>
    </location>
</feature>
<dbReference type="Gene3D" id="3.90.190.10">
    <property type="entry name" value="Protein tyrosine phosphatase superfamily"/>
    <property type="match status" value="1"/>
</dbReference>
<name>A0A1C0ZZN8_9BACL</name>
<keyword evidence="4" id="KW-1185">Reference proteome</keyword>
<dbReference type="Pfam" id="PF13350">
    <property type="entry name" value="Y_phosphatase3"/>
    <property type="match status" value="1"/>
</dbReference>
<reference evidence="4" key="1">
    <citation type="submission" date="2016-05" db="EMBL/GenBank/DDBJ databases">
        <title>Paenibacillus oryzae. sp. nov., isolated from the rice root.</title>
        <authorList>
            <person name="Zhang J."/>
            <person name="Zhang X."/>
        </authorList>
    </citation>
    <scope>NUCLEOTIDE SEQUENCE [LARGE SCALE GENOMIC DNA]</scope>
    <source>
        <strain evidence="4">KCTC13222</strain>
    </source>
</reference>
<dbReference type="RefSeq" id="WP_065853650.1">
    <property type="nucleotide sequence ID" value="NZ_LYPC01000022.1"/>
</dbReference>
<dbReference type="OrthoDB" id="1188001at2"/>
<dbReference type="InterPro" id="IPR051465">
    <property type="entry name" value="Cell_Envelope_Struct_Comp"/>
</dbReference>
<dbReference type="AlphaFoldDB" id="A0A1C0ZZN8"/>
<dbReference type="Pfam" id="PF00395">
    <property type="entry name" value="SLH"/>
    <property type="match status" value="3"/>
</dbReference>
<dbReference type="PROSITE" id="PS51272">
    <property type="entry name" value="SLH"/>
    <property type="match status" value="3"/>
</dbReference>
<evidence type="ECO:0000313" key="4">
    <source>
        <dbReference type="Proteomes" id="UP000093309"/>
    </source>
</evidence>
<sequence length="564" mass="61384">MKKWLAVQAAAVMLGMTLIQTVGGLNEVHADEVVQQQATTVSAGVERQSDGTIKLSWELGAAQNGDVRITWSRSPYNFDKEHNVLTSGVKENSFVVKDPNPSGRTYFLIEGGGTSVITAERKVNVKGLDNFRDLGGYRTADGRTIKWGKLFRANELAALTTSDKQVVQDLGIRTDIDFRSQGEVAQKPDPQIPGVTYVWDPVMKDLGNSTDITQLFKMDYASMMAMMEDGQRNMVSDPQVQAYKTMFELLKDPANGAIVYHCTAGKDRTGLGSALILLALGVDEKTIMQDYLLSNDYRAAGNQATLKYMAPMMTTEDSKKIATSILGVEPEWLQASLDEIKKQYGTYDVFFEKVLGVTAKDREELKTMYLETPGTYAPSFGDIMGHWAQKDIEQLTSESIVSGVNDLAFAPNRSITRAEFAALLVRGLKLPASAAPSGFQDVADSDWYAAPVSAAVKAKLISGYEDHSFKPDAPITREELSAMLVRAMQASGTSTALSADAEKSVLAKFKDSSSIVWARPEMAAALQSGLVNGLGDDMLSPSVPATRAQAATMLERFLQLAKKA</sequence>
<evidence type="ECO:0008006" key="5">
    <source>
        <dbReference type="Google" id="ProtNLM"/>
    </source>
</evidence>
<dbReference type="STRING" id="512399.A8709_18520"/>
<feature type="domain" description="SLH" evidence="2">
    <location>
        <begin position="505"/>
        <end position="564"/>
    </location>
</feature>
<dbReference type="InterPro" id="IPR001119">
    <property type="entry name" value="SLH_dom"/>
</dbReference>
<organism evidence="3 4">
    <name type="scientific">Paenibacillus pectinilyticus</name>
    <dbReference type="NCBI Taxonomy" id="512399"/>
    <lineage>
        <taxon>Bacteria</taxon>
        <taxon>Bacillati</taxon>
        <taxon>Bacillota</taxon>
        <taxon>Bacilli</taxon>
        <taxon>Bacillales</taxon>
        <taxon>Paenibacillaceae</taxon>
        <taxon>Paenibacillus</taxon>
    </lineage>
</organism>
<dbReference type="PANTHER" id="PTHR43308">
    <property type="entry name" value="OUTER MEMBRANE PROTEIN ALPHA-RELATED"/>
    <property type="match status" value="1"/>
</dbReference>
<evidence type="ECO:0000259" key="2">
    <source>
        <dbReference type="PROSITE" id="PS51272"/>
    </source>
</evidence>
<dbReference type="EMBL" id="LYPC01000022">
    <property type="protein sequence ID" value="OCT13588.1"/>
    <property type="molecule type" value="Genomic_DNA"/>
</dbReference>
<dbReference type="PANTHER" id="PTHR43308:SF5">
    <property type="entry name" value="S-LAYER PROTEIN _ PEPTIDOGLYCAN ENDO-BETA-N-ACETYLGLUCOSAMINIDASE"/>
    <property type="match status" value="1"/>
</dbReference>
<feature type="domain" description="SLH" evidence="2">
    <location>
        <begin position="435"/>
        <end position="498"/>
    </location>
</feature>
<protein>
    <recommendedName>
        <fullName evidence="5">Protein tyrosine phosphatase</fullName>
    </recommendedName>
</protein>
<accession>A0A1C0ZZN8</accession>
<evidence type="ECO:0000259" key="1">
    <source>
        <dbReference type="PROSITE" id="PS50056"/>
    </source>
</evidence>
<dbReference type="InterPro" id="IPR000387">
    <property type="entry name" value="Tyr_Pase_dom"/>
</dbReference>
<feature type="domain" description="Tyrosine specific protein phosphatases" evidence="1">
    <location>
        <begin position="244"/>
        <end position="309"/>
    </location>
</feature>
<dbReference type="GO" id="GO:0004721">
    <property type="term" value="F:phosphoprotein phosphatase activity"/>
    <property type="evidence" value="ECO:0007669"/>
    <property type="project" value="InterPro"/>
</dbReference>
<dbReference type="PROSITE" id="PS50056">
    <property type="entry name" value="TYR_PHOSPHATASE_2"/>
    <property type="match status" value="1"/>
</dbReference>
<gene>
    <name evidence="3" type="ORF">A8709_18520</name>
</gene>
<dbReference type="SUPFAM" id="SSF52799">
    <property type="entry name" value="(Phosphotyrosine protein) phosphatases II"/>
    <property type="match status" value="1"/>
</dbReference>
<comment type="caution">
    <text evidence="3">The sequence shown here is derived from an EMBL/GenBank/DDBJ whole genome shotgun (WGS) entry which is preliminary data.</text>
</comment>
<dbReference type="InterPro" id="IPR026893">
    <property type="entry name" value="Tyr/Ser_Pase_IphP-type"/>
</dbReference>
<dbReference type="Proteomes" id="UP000093309">
    <property type="component" value="Unassembled WGS sequence"/>
</dbReference>